<sequence length="367" mass="42028">MGNQSVTLFQPLKDLLTPLSHSQCVLHKHEILICGGVDKKDCYLIIHSKTNTSLSVRHCVVKLVDSNNKDRNQITLLSFGGEYKHTLVMKYVSVWGDDNNSDNDNEINKLKKSKKSSNYNEWVHFTDNHNNPTNIRIGDDYNGVRAVIGGSSNHLLFITNNPKNISVFDLSTFQFIKHDTLPTNKKISNHCFISKPENGQGILKSNEKKKRKIFMKCCYNNTFQFHKLPVCNDIALFNGYAYVYINDSILFFGGSNYPHISKLVHKYSIQENKWMTFRNALPSPLYGSVAILSEDSMYVHIIGGSNGEDVSTHMKTQVSEWLSEKEIKKGIELKVKKEEENEQQDKAKEETNDAKEEKDKQNEKEKK</sequence>
<dbReference type="AlphaFoldDB" id="X6NLJ3"/>
<keyword evidence="1" id="KW-0175">Coiled coil</keyword>
<evidence type="ECO:0000313" key="4">
    <source>
        <dbReference type="Proteomes" id="UP000023152"/>
    </source>
</evidence>
<evidence type="ECO:0000256" key="2">
    <source>
        <dbReference type="SAM" id="MobiDB-lite"/>
    </source>
</evidence>
<evidence type="ECO:0000256" key="1">
    <source>
        <dbReference type="SAM" id="Coils"/>
    </source>
</evidence>
<dbReference type="SUPFAM" id="SSF117281">
    <property type="entry name" value="Kelch motif"/>
    <property type="match status" value="1"/>
</dbReference>
<name>X6NLJ3_RETFI</name>
<evidence type="ECO:0000313" key="3">
    <source>
        <dbReference type="EMBL" id="ETO26589.1"/>
    </source>
</evidence>
<dbReference type="Gene3D" id="2.120.10.80">
    <property type="entry name" value="Kelch-type beta propeller"/>
    <property type="match status" value="1"/>
</dbReference>
<comment type="caution">
    <text evidence="3">The sequence shown here is derived from an EMBL/GenBank/DDBJ whole genome shotgun (WGS) entry which is preliminary data.</text>
</comment>
<proteinExistence type="predicted"/>
<dbReference type="EMBL" id="ASPP01007755">
    <property type="protein sequence ID" value="ETO26589.1"/>
    <property type="molecule type" value="Genomic_DNA"/>
</dbReference>
<dbReference type="InterPro" id="IPR015915">
    <property type="entry name" value="Kelch-typ_b-propeller"/>
</dbReference>
<feature type="region of interest" description="Disordered" evidence="2">
    <location>
        <begin position="333"/>
        <end position="367"/>
    </location>
</feature>
<protein>
    <submittedName>
        <fullName evidence="3">Uncharacterized protein</fullName>
    </submittedName>
</protein>
<organism evidence="3 4">
    <name type="scientific">Reticulomyxa filosa</name>
    <dbReference type="NCBI Taxonomy" id="46433"/>
    <lineage>
        <taxon>Eukaryota</taxon>
        <taxon>Sar</taxon>
        <taxon>Rhizaria</taxon>
        <taxon>Retaria</taxon>
        <taxon>Foraminifera</taxon>
        <taxon>Monothalamids</taxon>
        <taxon>Reticulomyxidae</taxon>
        <taxon>Reticulomyxa</taxon>
    </lineage>
</organism>
<keyword evidence="4" id="KW-1185">Reference proteome</keyword>
<feature type="coiled-coil region" evidence="1">
    <location>
        <begin position="333"/>
        <end position="367"/>
    </location>
</feature>
<reference evidence="3 4" key="1">
    <citation type="journal article" date="2013" name="Curr. Biol.">
        <title>The Genome of the Foraminiferan Reticulomyxa filosa.</title>
        <authorList>
            <person name="Glockner G."/>
            <person name="Hulsmann N."/>
            <person name="Schleicher M."/>
            <person name="Noegel A.A."/>
            <person name="Eichinger L."/>
            <person name="Gallinger C."/>
            <person name="Pawlowski J."/>
            <person name="Sierra R."/>
            <person name="Euteneuer U."/>
            <person name="Pillet L."/>
            <person name="Moustafa A."/>
            <person name="Platzer M."/>
            <person name="Groth M."/>
            <person name="Szafranski K."/>
            <person name="Schliwa M."/>
        </authorList>
    </citation>
    <scope>NUCLEOTIDE SEQUENCE [LARGE SCALE GENOMIC DNA]</scope>
</reference>
<gene>
    <name evidence="3" type="ORF">RFI_10548</name>
</gene>
<dbReference type="Proteomes" id="UP000023152">
    <property type="component" value="Unassembled WGS sequence"/>
</dbReference>
<accession>X6NLJ3</accession>